<name>A0A8J2WSG8_9STRA</name>
<evidence type="ECO:0000256" key="2">
    <source>
        <dbReference type="SAM" id="MobiDB-lite"/>
    </source>
</evidence>
<sequence length="535" mass="56248">MAWGPRVAVALLGAAAGAPSLRAARRTADACGTLVPIAADECPESHYWSYSNFLDCDIAFCGDLCNGGGTCGTDLGLNNCDHIGGVMNFDIYRKYCGTLPPTPPPTPRPTEAPTPSPTPQPTMKNFMTDSRIRTAVAAWLADAAAAEAAYGHISTWETSAVTDMSYLFCGYSYCSCSNCWCSDCDSAAASFNEDIGAWDTSGVKTMNSMFYRTKAFNRDIGAWAVQSVTRMDTMFAEASAFNQDIGGWQVDSVTSMRSMFGSAPAFDQDLGWCVDDGVDLDRAFGGTPCASTDCGVTQVDDLDDCPPPPPTTSPTTLAPTTSPAPTAAPTTAAPSISHAPTAPPTSWEDRLNALQDELWDEHNPSGIGMVLAVVTCLVCSVCVLLAVSFCFVGSARFAKRKTTPGAAPPTALPKPVPSAPPPPPVPTAPPPPPQKHSCRNCGAIFRSKNALFRHLRDERCGQVPRATAPPPPPPPSAFLVTCPHGAGPGSHLRVRAPTTGQEMTVIVPRGVKPGSRFAVPLPSGPSRPARAIPTK</sequence>
<keyword evidence="7" id="KW-1185">Reference proteome</keyword>
<feature type="signal peptide" evidence="4">
    <location>
        <begin position="1"/>
        <end position="23"/>
    </location>
</feature>
<dbReference type="PANTHER" id="PTHR48125:SF10">
    <property type="entry name" value="OS12G0136300 PROTEIN"/>
    <property type="match status" value="1"/>
</dbReference>
<protein>
    <recommendedName>
        <fullName evidence="5">C2H2-type domain-containing protein</fullName>
    </recommendedName>
</protein>
<organism evidence="6 7">
    <name type="scientific">Pelagomonas calceolata</name>
    <dbReference type="NCBI Taxonomy" id="35677"/>
    <lineage>
        <taxon>Eukaryota</taxon>
        <taxon>Sar</taxon>
        <taxon>Stramenopiles</taxon>
        <taxon>Ochrophyta</taxon>
        <taxon>Pelagophyceae</taxon>
        <taxon>Pelagomonadales</taxon>
        <taxon>Pelagomonadaceae</taxon>
        <taxon>Pelagomonas</taxon>
    </lineage>
</organism>
<feature type="domain" description="C2H2-type" evidence="5">
    <location>
        <begin position="436"/>
        <end position="464"/>
    </location>
</feature>
<dbReference type="InterPro" id="IPR005046">
    <property type="entry name" value="DUF285"/>
</dbReference>
<keyword evidence="3" id="KW-1133">Transmembrane helix</keyword>
<comment type="caution">
    <text evidence="6">The sequence shown here is derived from an EMBL/GenBank/DDBJ whole genome shotgun (WGS) entry which is preliminary data.</text>
</comment>
<keyword evidence="1" id="KW-0863">Zinc-finger</keyword>
<evidence type="ECO:0000256" key="1">
    <source>
        <dbReference type="PROSITE-ProRule" id="PRU00042"/>
    </source>
</evidence>
<reference evidence="6" key="1">
    <citation type="submission" date="2021-11" db="EMBL/GenBank/DDBJ databases">
        <authorList>
            <consortium name="Genoscope - CEA"/>
            <person name="William W."/>
        </authorList>
    </citation>
    <scope>NUCLEOTIDE SEQUENCE</scope>
</reference>
<dbReference type="Pfam" id="PF03382">
    <property type="entry name" value="DUF285"/>
    <property type="match status" value="2"/>
</dbReference>
<dbReference type="Proteomes" id="UP000789595">
    <property type="component" value="Unassembled WGS sequence"/>
</dbReference>
<keyword evidence="1" id="KW-0479">Metal-binding</keyword>
<feature type="compositionally biased region" description="Pro residues" evidence="2">
    <location>
        <begin position="101"/>
        <end position="120"/>
    </location>
</feature>
<keyword evidence="3" id="KW-0472">Membrane</keyword>
<evidence type="ECO:0000313" key="6">
    <source>
        <dbReference type="EMBL" id="CAH0379081.1"/>
    </source>
</evidence>
<dbReference type="GO" id="GO:0008270">
    <property type="term" value="F:zinc ion binding"/>
    <property type="evidence" value="ECO:0007669"/>
    <property type="project" value="UniProtKB-KW"/>
</dbReference>
<keyword evidence="1" id="KW-0862">Zinc</keyword>
<dbReference type="EMBL" id="CAKKNE010000006">
    <property type="protein sequence ID" value="CAH0379081.1"/>
    <property type="molecule type" value="Genomic_DNA"/>
</dbReference>
<accession>A0A8J2WSG8</accession>
<feature type="region of interest" description="Disordered" evidence="2">
    <location>
        <begin position="401"/>
        <end position="438"/>
    </location>
</feature>
<proteinExistence type="predicted"/>
<evidence type="ECO:0000313" key="7">
    <source>
        <dbReference type="Proteomes" id="UP000789595"/>
    </source>
</evidence>
<dbReference type="InterPro" id="IPR011889">
    <property type="entry name" value="Liste_lipo_26"/>
</dbReference>
<feature type="region of interest" description="Disordered" evidence="2">
    <location>
        <begin position="511"/>
        <end position="535"/>
    </location>
</feature>
<evidence type="ECO:0000256" key="4">
    <source>
        <dbReference type="SAM" id="SignalP"/>
    </source>
</evidence>
<keyword evidence="3" id="KW-0812">Transmembrane</keyword>
<evidence type="ECO:0000259" key="5">
    <source>
        <dbReference type="PROSITE" id="PS50157"/>
    </source>
</evidence>
<dbReference type="OrthoDB" id="198852at2759"/>
<dbReference type="InterPro" id="IPR013087">
    <property type="entry name" value="Znf_C2H2_type"/>
</dbReference>
<evidence type="ECO:0000256" key="3">
    <source>
        <dbReference type="SAM" id="Phobius"/>
    </source>
</evidence>
<feature type="transmembrane region" description="Helical" evidence="3">
    <location>
        <begin position="367"/>
        <end position="392"/>
    </location>
</feature>
<dbReference type="PROSITE" id="PS50157">
    <property type="entry name" value="ZINC_FINGER_C2H2_2"/>
    <property type="match status" value="1"/>
</dbReference>
<keyword evidence="4" id="KW-0732">Signal</keyword>
<dbReference type="AlphaFoldDB" id="A0A8J2WSG8"/>
<gene>
    <name evidence="6" type="ORF">PECAL_6P06820</name>
</gene>
<feature type="compositionally biased region" description="Low complexity" evidence="2">
    <location>
        <begin position="313"/>
        <end position="346"/>
    </location>
</feature>
<feature type="region of interest" description="Disordered" evidence="2">
    <location>
        <begin position="101"/>
        <end position="122"/>
    </location>
</feature>
<dbReference type="PANTHER" id="PTHR48125">
    <property type="entry name" value="LP07818P1"/>
    <property type="match status" value="1"/>
</dbReference>
<dbReference type="NCBIfam" id="TIGR02167">
    <property type="entry name" value="Liste_lipo_26"/>
    <property type="match status" value="1"/>
</dbReference>
<feature type="region of interest" description="Disordered" evidence="2">
    <location>
        <begin position="300"/>
        <end position="347"/>
    </location>
</feature>
<feature type="chain" id="PRO_5035260734" description="C2H2-type domain-containing protein" evidence="4">
    <location>
        <begin position="24"/>
        <end position="535"/>
    </location>
</feature>
<feature type="compositionally biased region" description="Pro residues" evidence="2">
    <location>
        <begin position="406"/>
        <end position="434"/>
    </location>
</feature>